<name>A0A6G9YU10_9NOCA</name>
<dbReference type="KEGG" id="nah:F5544_43410"/>
<keyword evidence="3" id="KW-1185">Reference proteome</keyword>
<feature type="region of interest" description="Disordered" evidence="1">
    <location>
        <begin position="100"/>
        <end position="132"/>
    </location>
</feature>
<evidence type="ECO:0000256" key="1">
    <source>
        <dbReference type="SAM" id="MobiDB-lite"/>
    </source>
</evidence>
<dbReference type="RefSeq" id="WP_167478550.1">
    <property type="nucleotide sequence ID" value="NZ_CP046172.1"/>
</dbReference>
<protein>
    <submittedName>
        <fullName evidence="2">Uncharacterized protein</fullName>
    </submittedName>
</protein>
<gene>
    <name evidence="2" type="ORF">F5544_43410</name>
</gene>
<dbReference type="EMBL" id="CP046172">
    <property type="protein sequence ID" value="QIS16486.1"/>
    <property type="molecule type" value="Genomic_DNA"/>
</dbReference>
<reference evidence="2 3" key="1">
    <citation type="journal article" date="2019" name="ACS Chem. Biol.">
        <title>Identification and Mobilization of a Cryptic Antibiotic Biosynthesis Gene Locus from a Human-Pathogenic Nocardia Isolate.</title>
        <authorList>
            <person name="Herisse M."/>
            <person name="Ishida K."/>
            <person name="Porter J.L."/>
            <person name="Howden B."/>
            <person name="Hertweck C."/>
            <person name="Stinear T.P."/>
            <person name="Pidot S.J."/>
        </authorList>
    </citation>
    <scope>NUCLEOTIDE SEQUENCE [LARGE SCALE GENOMIC DNA]</scope>
    <source>
        <strain evidence="2 3">AUSMDU00012717</strain>
    </source>
</reference>
<organism evidence="2 3">
    <name type="scientific">Nocardia arthritidis</name>
    <dbReference type="NCBI Taxonomy" id="228602"/>
    <lineage>
        <taxon>Bacteria</taxon>
        <taxon>Bacillati</taxon>
        <taxon>Actinomycetota</taxon>
        <taxon>Actinomycetes</taxon>
        <taxon>Mycobacteriales</taxon>
        <taxon>Nocardiaceae</taxon>
        <taxon>Nocardia</taxon>
    </lineage>
</organism>
<sequence>MTQFQMLRVLANAPGQVSWLIGFPNNTGNITAYAKVEHDRSGGIVIEACDENGNVPQDSNRFWFQLVTRFFEPDRASVERKIREAFSVIERLGVDGGRDNGGLPAGTLRGTATRDTTATNIPDLPQAGKPPQSRFNRRYKLSPAVSIGDAAYSSVDVVFYASAFTNGVPSTCYVNVFPADNRETFLTGTYYLPGKRLPVSSREGHYWATIALDILGYDVVGDDF</sequence>
<evidence type="ECO:0000313" key="3">
    <source>
        <dbReference type="Proteomes" id="UP000503540"/>
    </source>
</evidence>
<evidence type="ECO:0000313" key="2">
    <source>
        <dbReference type="EMBL" id="QIS16486.1"/>
    </source>
</evidence>
<accession>A0A6G9YU10</accession>
<dbReference type="Proteomes" id="UP000503540">
    <property type="component" value="Chromosome"/>
</dbReference>
<dbReference type="AlphaFoldDB" id="A0A6G9YU10"/>
<proteinExistence type="predicted"/>